<dbReference type="InterPro" id="IPR051455">
    <property type="entry name" value="Bact_solute-bind_prot3"/>
</dbReference>
<dbReference type="InterPro" id="IPR001638">
    <property type="entry name" value="Solute-binding_3/MltF_N"/>
</dbReference>
<dbReference type="Proteomes" id="UP000625079">
    <property type="component" value="Unassembled WGS sequence"/>
</dbReference>
<evidence type="ECO:0000313" key="9">
    <source>
        <dbReference type="Proteomes" id="UP000625079"/>
    </source>
</evidence>
<protein>
    <submittedName>
        <fullName evidence="6">ABC transporter</fullName>
    </submittedName>
</protein>
<keyword evidence="7" id="KW-0614">Plasmid</keyword>
<dbReference type="SUPFAM" id="SSF53850">
    <property type="entry name" value="Periplasmic binding protein-like II"/>
    <property type="match status" value="1"/>
</dbReference>
<dbReference type="PANTHER" id="PTHR30085">
    <property type="entry name" value="AMINO ACID ABC TRANSPORTER PERMEASE"/>
    <property type="match status" value="1"/>
</dbReference>
<keyword evidence="3 4" id="KW-0732">Signal</keyword>
<dbReference type="CDD" id="cd13689">
    <property type="entry name" value="PBP2_BsGlnH"/>
    <property type="match status" value="1"/>
</dbReference>
<dbReference type="AlphaFoldDB" id="A0A410VIP7"/>
<keyword evidence="2" id="KW-0813">Transport</keyword>
<evidence type="ECO:0000259" key="5">
    <source>
        <dbReference type="SMART" id="SM00062"/>
    </source>
</evidence>
<evidence type="ECO:0000256" key="1">
    <source>
        <dbReference type="ARBA" id="ARBA00010333"/>
    </source>
</evidence>
<dbReference type="Pfam" id="PF00497">
    <property type="entry name" value="SBP_bac_3"/>
    <property type="match status" value="1"/>
</dbReference>
<evidence type="ECO:0000256" key="2">
    <source>
        <dbReference type="ARBA" id="ARBA00022448"/>
    </source>
</evidence>
<dbReference type="GO" id="GO:0030288">
    <property type="term" value="C:outer membrane-bounded periplasmic space"/>
    <property type="evidence" value="ECO:0007669"/>
    <property type="project" value="TreeGrafter"/>
</dbReference>
<dbReference type="EMBL" id="CP030058">
    <property type="protein sequence ID" value="QOZ64743.1"/>
    <property type="molecule type" value="Genomic_DNA"/>
</dbReference>
<feature type="chain" id="PRO_5044601453" evidence="4">
    <location>
        <begin position="33"/>
        <end position="287"/>
    </location>
</feature>
<sequence>MSIGIGTKTGKCVLRAAIVATGLSCFASVAMADQLADIMQRKELRCGTFADVPPFAAPDPKTREMVGFDVDLCRAIAKRWGVEAKISPLSVEARVPEVKLGRVDITVANLAYTLGRAEQIQFSDPYYLAKEMLAVKASDPGTKKADFKGKRLASTKGSTSELAIKLNESDPLTFVDTGSAFMAVQQNKAVGMVANTMTITKLVNESKSAGQPLKMIDEPMVLQPIGIGMKKDEPALLAKINETLLALDQAGEINQLWDKWLGPNTEFKMTRTDKVVPLGQLKFTPLP</sequence>
<dbReference type="SMART" id="SM00062">
    <property type="entry name" value="PBPb"/>
    <property type="match status" value="1"/>
</dbReference>
<evidence type="ECO:0000313" key="7">
    <source>
        <dbReference type="EMBL" id="QOZ64743.1"/>
    </source>
</evidence>
<reference evidence="6" key="3">
    <citation type="submission" date="2022-12" db="EMBL/GenBank/DDBJ databases">
        <authorList>
            <person name="Sun Q."/>
            <person name="Zhou Y."/>
        </authorList>
    </citation>
    <scope>NUCLEOTIDE SEQUENCE</scope>
    <source>
        <strain evidence="6">CGMCC 1.15034</strain>
    </source>
</reference>
<dbReference type="EMBL" id="BMHC01000007">
    <property type="protein sequence ID" value="GGI26033.1"/>
    <property type="molecule type" value="Genomic_DNA"/>
</dbReference>
<dbReference type="Proteomes" id="UP000593880">
    <property type="component" value="Plasmid unnamed"/>
</dbReference>
<comment type="similarity">
    <text evidence="1">Belongs to the bacterial solute-binding protein 3 family.</text>
</comment>
<feature type="domain" description="Solute-binding protein family 3/N-terminal" evidence="5">
    <location>
        <begin position="43"/>
        <end position="264"/>
    </location>
</feature>
<keyword evidence="8" id="KW-1185">Reference proteome</keyword>
<evidence type="ECO:0000313" key="8">
    <source>
        <dbReference type="Proteomes" id="UP000593880"/>
    </source>
</evidence>
<proteinExistence type="inferred from homology"/>
<reference evidence="7 8" key="2">
    <citation type="submission" date="2018-06" db="EMBL/GenBank/DDBJ databases">
        <title>Comparative genomics of rhizobia nodulating Arachis hypogaea in China.</title>
        <authorList>
            <person name="Li Y."/>
        </authorList>
    </citation>
    <scope>NUCLEOTIDE SEQUENCE [LARGE SCALE GENOMIC DNA]</scope>
    <source>
        <strain evidence="7 8">CCBAU 51658</strain>
        <plasmid evidence="7 8">unnamed</plasmid>
    </source>
</reference>
<dbReference type="PANTHER" id="PTHR30085:SF6">
    <property type="entry name" value="ABC TRANSPORTER GLUTAMINE-BINDING PROTEIN GLNH"/>
    <property type="match status" value="1"/>
</dbReference>
<dbReference type="Gene3D" id="3.40.190.10">
    <property type="entry name" value="Periplasmic binding protein-like II"/>
    <property type="match status" value="2"/>
</dbReference>
<reference evidence="6" key="1">
    <citation type="journal article" date="2014" name="Int. J. Syst. Evol. Microbiol.">
        <title>Complete genome sequence of Corynebacterium casei LMG S-19264T (=DSM 44701T), isolated from a smear-ripened cheese.</title>
        <authorList>
            <consortium name="US DOE Joint Genome Institute (JGI-PGF)"/>
            <person name="Walter F."/>
            <person name="Albersmeier A."/>
            <person name="Kalinowski J."/>
            <person name="Ruckert C."/>
        </authorList>
    </citation>
    <scope>NUCLEOTIDE SEQUENCE</scope>
    <source>
        <strain evidence="6">CGMCC 1.15034</strain>
    </source>
</reference>
<dbReference type="OrthoDB" id="6192933at2"/>
<geneLocation type="plasmid" evidence="7 8">
    <name>unnamed</name>
</geneLocation>
<organism evidence="6 9">
    <name type="scientific">Bradyrhizobium guangdongense</name>
    <dbReference type="NCBI Taxonomy" id="1325090"/>
    <lineage>
        <taxon>Bacteria</taxon>
        <taxon>Pseudomonadati</taxon>
        <taxon>Pseudomonadota</taxon>
        <taxon>Alphaproteobacteria</taxon>
        <taxon>Hyphomicrobiales</taxon>
        <taxon>Nitrobacteraceae</taxon>
        <taxon>Bradyrhizobium</taxon>
    </lineage>
</organism>
<gene>
    <name evidence="6" type="ORF">GCM10010987_37370</name>
    <name evidence="7" type="ORF">XH86_39615</name>
</gene>
<name>A0A410VIP7_9BRAD</name>
<evidence type="ECO:0000256" key="4">
    <source>
        <dbReference type="SAM" id="SignalP"/>
    </source>
</evidence>
<evidence type="ECO:0000313" key="6">
    <source>
        <dbReference type="EMBL" id="GGI26033.1"/>
    </source>
</evidence>
<evidence type="ECO:0000256" key="3">
    <source>
        <dbReference type="ARBA" id="ARBA00022729"/>
    </source>
</evidence>
<dbReference type="GO" id="GO:0005576">
    <property type="term" value="C:extracellular region"/>
    <property type="evidence" value="ECO:0007669"/>
    <property type="project" value="TreeGrafter"/>
</dbReference>
<accession>A0A410VIP7</accession>
<dbReference type="GO" id="GO:0006865">
    <property type="term" value="P:amino acid transport"/>
    <property type="evidence" value="ECO:0007669"/>
    <property type="project" value="TreeGrafter"/>
</dbReference>
<feature type="signal peptide" evidence="4">
    <location>
        <begin position="1"/>
        <end position="32"/>
    </location>
</feature>